<dbReference type="Proteomes" id="UP000216897">
    <property type="component" value="Unassembled WGS sequence"/>
</dbReference>
<evidence type="ECO:0000313" key="1">
    <source>
        <dbReference type="EMBL" id="OZY56617.1"/>
    </source>
</evidence>
<proteinExistence type="predicted"/>
<gene>
    <name evidence="1" type="ORF">CJF38_02625</name>
</gene>
<accession>A0ABX4GRC0</accession>
<evidence type="ECO:0000313" key="2">
    <source>
        <dbReference type="Proteomes" id="UP000216897"/>
    </source>
</evidence>
<protein>
    <submittedName>
        <fullName evidence="1">Uncharacterized protein</fullName>
    </submittedName>
</protein>
<keyword evidence="2" id="KW-1185">Reference proteome</keyword>
<comment type="caution">
    <text evidence="1">The sequence shown here is derived from an EMBL/GenBank/DDBJ whole genome shotgun (WGS) entry which is preliminary data.</text>
</comment>
<dbReference type="EMBL" id="NQKG01000002">
    <property type="protein sequence ID" value="OZY56617.1"/>
    <property type="molecule type" value="Genomic_DNA"/>
</dbReference>
<name>A0ABX4GRC0_9PSED</name>
<reference evidence="1 2" key="1">
    <citation type="submission" date="2017-08" db="EMBL/GenBank/DDBJ databases">
        <title>Genomic and metabolic characterisation of spoilage-associated Pseudomonas species.</title>
        <authorList>
            <person name="Stanborough T."/>
            <person name="Fegan N."/>
            <person name="Powell S.M."/>
            <person name="Singh T."/>
            <person name="Tamplin M.L."/>
            <person name="Chandry P.S."/>
        </authorList>
    </citation>
    <scope>NUCLEOTIDE SEQUENCE [LARGE SCALE GENOMIC DNA]</scope>
    <source>
        <strain evidence="1 2">L1814</strain>
    </source>
</reference>
<sequence length="285" mass="31494">MTVSETPKEQIDFVALAHAFTETVAQIANFAVPIMSALAEVIPQIASEIRGDWKEYLEKLDALPAQSKLAMTVAADKGWFFGWSTSLEDLMPLIERITSLPNDEIDQCMVDYYRDNFQDFVDRLLANNPSRSTAIGAAARAHTEFGADGFFLSTPVFIAQADGWLSEILGVESPLGMKRDVKGEPKVRSTTAGHLLKQRFESDQESLDLLHPVFTLHESDFLKGSTARSQSSSSGAAFTALNRHQVMHGECSDYGTEVNSLKAFSFLVFVGLHLQSIWADQNLLK</sequence>
<organism evidence="1 2">
    <name type="scientific">Pseudomonas lundensis</name>
    <dbReference type="NCBI Taxonomy" id="86185"/>
    <lineage>
        <taxon>Bacteria</taxon>
        <taxon>Pseudomonadati</taxon>
        <taxon>Pseudomonadota</taxon>
        <taxon>Gammaproteobacteria</taxon>
        <taxon>Pseudomonadales</taxon>
        <taxon>Pseudomonadaceae</taxon>
        <taxon>Pseudomonas</taxon>
    </lineage>
</organism>